<organism evidence="1">
    <name type="scientific">Phytophthora nicotianae</name>
    <name type="common">Potato buckeye rot agent</name>
    <name type="synonym">Phytophthora parasitica</name>
    <dbReference type="NCBI Taxonomy" id="4792"/>
    <lineage>
        <taxon>Eukaryota</taxon>
        <taxon>Sar</taxon>
        <taxon>Stramenopiles</taxon>
        <taxon>Oomycota</taxon>
        <taxon>Peronosporomycetes</taxon>
        <taxon>Peronosporales</taxon>
        <taxon>Peronosporaceae</taxon>
        <taxon>Phytophthora</taxon>
    </lineage>
</organism>
<dbReference type="EMBL" id="KI675642">
    <property type="protein sequence ID" value="ETL28822.1"/>
    <property type="molecule type" value="Genomic_DNA"/>
</dbReference>
<dbReference type="EMBL" id="KI688842">
    <property type="protein sequence ID" value="ETK75392.1"/>
    <property type="molecule type" value="Genomic_DNA"/>
</dbReference>
<evidence type="ECO:0000313" key="2">
    <source>
        <dbReference type="EMBL" id="ETL28822.1"/>
    </source>
</evidence>
<gene>
    <name evidence="1" type="ORF">L915_17983</name>
    <name evidence="2" type="ORF">L916_17883</name>
</gene>
<protein>
    <submittedName>
        <fullName evidence="1">Uncharacterized protein</fullName>
    </submittedName>
</protein>
<sequence length="34" mass="3574">MMKLVRLADMEAGTGLHASPLTVVMDDCAVLVEG</sequence>
<dbReference type="Proteomes" id="UP000053236">
    <property type="component" value="Unassembled WGS sequence"/>
</dbReference>
<name>W2FXA5_PHYNI</name>
<reference evidence="2" key="2">
    <citation type="submission" date="2013-11" db="EMBL/GenBank/DDBJ databases">
        <title>The Genome Sequence of Phytophthora parasitica CJ05E6.</title>
        <authorList>
            <consortium name="The Broad Institute Genomics Platform"/>
            <person name="Russ C."/>
            <person name="Tyler B."/>
            <person name="Panabieres F."/>
            <person name="Shan W."/>
            <person name="Tripathy S."/>
            <person name="Grunwald N."/>
            <person name="Machado M."/>
            <person name="Johnson C.S."/>
            <person name="Arredondo F."/>
            <person name="Hong C."/>
            <person name="Coffey M."/>
            <person name="Young S.K."/>
            <person name="Zeng Q."/>
            <person name="Gargeya S."/>
            <person name="Fitzgerald M."/>
            <person name="Abouelleil A."/>
            <person name="Alvarado L."/>
            <person name="Chapman S.B."/>
            <person name="Gainer-Dewar J."/>
            <person name="Goldberg J."/>
            <person name="Griggs A."/>
            <person name="Gujja S."/>
            <person name="Hansen M."/>
            <person name="Howarth C."/>
            <person name="Imamovic A."/>
            <person name="Ireland A."/>
            <person name="Larimer J."/>
            <person name="McCowan C."/>
            <person name="Murphy C."/>
            <person name="Pearson M."/>
            <person name="Poon T.W."/>
            <person name="Priest M."/>
            <person name="Roberts A."/>
            <person name="Saif S."/>
            <person name="Shea T."/>
            <person name="Sykes S."/>
            <person name="Wortman J."/>
            <person name="Nusbaum C."/>
            <person name="Birren B."/>
        </authorList>
    </citation>
    <scope>NUCLEOTIDE SEQUENCE [LARGE SCALE GENOMIC DNA]</scope>
    <source>
        <strain evidence="2">CJ05E6</strain>
    </source>
</reference>
<reference evidence="1" key="1">
    <citation type="submission" date="2013-11" db="EMBL/GenBank/DDBJ databases">
        <title>The Genome Sequence of Phytophthora parasitica CJ02B3.</title>
        <authorList>
            <consortium name="The Broad Institute Genomics Platform"/>
            <person name="Russ C."/>
            <person name="Tyler B."/>
            <person name="Panabieres F."/>
            <person name="Shan W."/>
            <person name="Tripathy S."/>
            <person name="Grunwald N."/>
            <person name="Machado M."/>
            <person name="Johnson C.S."/>
            <person name="Arredondo F."/>
            <person name="Hong C."/>
            <person name="Coffey M."/>
            <person name="Young S.K."/>
            <person name="Zeng Q."/>
            <person name="Gargeya S."/>
            <person name="Fitzgerald M."/>
            <person name="Abouelleil A."/>
            <person name="Alvarado L."/>
            <person name="Chapman S.B."/>
            <person name="Gainer-Dewar J."/>
            <person name="Goldberg J."/>
            <person name="Griggs A."/>
            <person name="Gujja S."/>
            <person name="Hansen M."/>
            <person name="Howarth C."/>
            <person name="Imamovic A."/>
            <person name="Ireland A."/>
            <person name="Larimer J."/>
            <person name="McCowan C."/>
            <person name="Murphy C."/>
            <person name="Pearson M."/>
            <person name="Poon T.W."/>
            <person name="Priest M."/>
            <person name="Roberts A."/>
            <person name="Saif S."/>
            <person name="Shea T."/>
            <person name="Sykes S."/>
            <person name="Wortman J."/>
            <person name="Nusbaum C."/>
            <person name="Birren B."/>
        </authorList>
    </citation>
    <scope>NUCLEOTIDE SEQUENCE [LARGE SCALE GENOMIC DNA]</scope>
    <source>
        <strain evidence="1">CJ02B3</strain>
    </source>
</reference>
<dbReference type="AlphaFoldDB" id="W2FXA5"/>
<evidence type="ECO:0000313" key="1">
    <source>
        <dbReference type="EMBL" id="ETK75392.1"/>
    </source>
</evidence>
<accession>W2FXA5</accession>
<dbReference type="Proteomes" id="UP000053864">
    <property type="component" value="Unassembled WGS sequence"/>
</dbReference>
<proteinExistence type="predicted"/>